<reference evidence="3" key="1">
    <citation type="submission" date="2022-08" db="UniProtKB">
        <authorList>
            <consortium name="EnsemblMetazoa"/>
        </authorList>
    </citation>
    <scope>IDENTIFICATION</scope>
    <source>
        <strain evidence="3">EBRO</strain>
    </source>
</reference>
<keyword evidence="2" id="KW-0812">Transmembrane</keyword>
<feature type="region of interest" description="Disordered" evidence="1">
    <location>
        <begin position="1"/>
        <end position="49"/>
    </location>
</feature>
<feature type="transmembrane region" description="Helical" evidence="2">
    <location>
        <begin position="391"/>
        <end position="413"/>
    </location>
</feature>
<dbReference type="VEuPathDB" id="VectorBase:AATE001388"/>
<keyword evidence="2" id="KW-1133">Transmembrane helix</keyword>
<name>A0A182ILG2_ANOAO</name>
<protein>
    <submittedName>
        <fullName evidence="3">Uncharacterized protein</fullName>
    </submittedName>
</protein>
<feature type="compositionally biased region" description="Basic and acidic residues" evidence="1">
    <location>
        <begin position="1"/>
        <end position="10"/>
    </location>
</feature>
<organism evidence="3">
    <name type="scientific">Anopheles atroparvus</name>
    <name type="common">European mosquito</name>
    <dbReference type="NCBI Taxonomy" id="41427"/>
    <lineage>
        <taxon>Eukaryota</taxon>
        <taxon>Metazoa</taxon>
        <taxon>Ecdysozoa</taxon>
        <taxon>Arthropoda</taxon>
        <taxon>Hexapoda</taxon>
        <taxon>Insecta</taxon>
        <taxon>Pterygota</taxon>
        <taxon>Neoptera</taxon>
        <taxon>Endopterygota</taxon>
        <taxon>Diptera</taxon>
        <taxon>Nematocera</taxon>
        <taxon>Culicoidea</taxon>
        <taxon>Culicidae</taxon>
        <taxon>Anophelinae</taxon>
        <taxon>Anopheles</taxon>
    </lineage>
</organism>
<feature type="transmembrane region" description="Helical" evidence="2">
    <location>
        <begin position="263"/>
        <end position="284"/>
    </location>
</feature>
<keyword evidence="2" id="KW-0472">Membrane</keyword>
<evidence type="ECO:0000313" key="3">
    <source>
        <dbReference type="EnsemblMetazoa" id="AATE001388-PA.1"/>
    </source>
</evidence>
<sequence length="492" mass="52131">METHAVRDADAGCISTTTSQFSGAPPSEKTIKPQHPHGYRCSSSRPLEESHADKLRSGAQRVDVGGVLLPAVTGQHAGTTPTTASTLGKVTVVDVVGVASRDLSKRVTVAAVATAQATVVFAVVRSHQLVVLREMLLRDVRMMRMVPARSSGWQCNTPFWAAGLALPLLLLLLRFTSGWPAYSNATEPPFDGTSFCGEWSSCSEPDSELGRYATTLDVSLELECCPIDAPCVEFECILLADSAAATFDAIADAPGDDAAAIEVVMTVVAIGIFCAFCGASGMCVWGPVGSCAPGSLLLRCSFSAFAAALAASFELDLDEISLEEDFAADDTATDEDDDFVAELRLESLRSLRADEKPLLELVRLEICDFWAARSCFSLLLNSLNLSNIECFWCWAGLVGMFVTLPFGISVMLLPSDGVLFETPPPTLPRRPVGPVPDAPPGPGAGVRCTPTQPCACDGRISNEYNTLQHAGVFSVVGNGFSVGGRFGHTKPS</sequence>
<proteinExistence type="predicted"/>
<dbReference type="AlphaFoldDB" id="A0A182ILG2"/>
<evidence type="ECO:0000256" key="2">
    <source>
        <dbReference type="SAM" id="Phobius"/>
    </source>
</evidence>
<feature type="transmembrane region" description="Helical" evidence="2">
    <location>
        <begin position="153"/>
        <end position="173"/>
    </location>
</feature>
<accession>A0A182ILG2</accession>
<evidence type="ECO:0000256" key="1">
    <source>
        <dbReference type="SAM" id="MobiDB-lite"/>
    </source>
</evidence>
<dbReference type="EnsemblMetazoa" id="AATE001388-RA">
    <property type="protein sequence ID" value="AATE001388-PA.1"/>
    <property type="gene ID" value="AATE001388"/>
</dbReference>